<dbReference type="Gene3D" id="3.30.1490.300">
    <property type="match status" value="1"/>
</dbReference>
<reference evidence="1 2" key="1">
    <citation type="submission" date="2018-05" db="EMBL/GenBank/DDBJ databases">
        <title>Complete genome sequence of Massilia oculi sp. nov. CCUG 43427T (=DSM 26321T), the type strain of M. oculi, and comparison with genome sequences of other Massilia strains.</title>
        <authorList>
            <person name="Zhu B."/>
        </authorList>
    </citation>
    <scope>NUCLEOTIDE SEQUENCE [LARGE SCALE GENOMIC DNA]</scope>
    <source>
        <strain evidence="1 2">CCUG 43427</strain>
    </source>
</reference>
<dbReference type="EMBL" id="CP029343">
    <property type="protein sequence ID" value="AWL03354.1"/>
    <property type="molecule type" value="Genomic_DNA"/>
</dbReference>
<dbReference type="AlphaFoldDB" id="A0A2S2DDD6"/>
<dbReference type="InterPro" id="IPR043129">
    <property type="entry name" value="ATPase_NBD"/>
</dbReference>
<dbReference type="InterPro" id="IPR050696">
    <property type="entry name" value="FtsA/MreB"/>
</dbReference>
<dbReference type="RefSeq" id="WP_109343757.1">
    <property type="nucleotide sequence ID" value="NZ_CP029343.1"/>
</dbReference>
<evidence type="ECO:0000313" key="1">
    <source>
        <dbReference type="EMBL" id="AWL03354.1"/>
    </source>
</evidence>
<dbReference type="Proteomes" id="UP000245820">
    <property type="component" value="Chromosome"/>
</dbReference>
<protein>
    <submittedName>
        <fullName evidence="1">Agglutinin biogenesis protein MshI</fullName>
    </submittedName>
</protein>
<sequence>MRLFKRTKKKEGWLSISIGRDGLAIAAVKHVAGARPLLRHAVFVGGPTSVEAIDKAARDGHAATRHVTTLLSGGDYQILNVEAPNVPREEMKTAIRWRLKDILDFPAAEATIDVLDIPLDANARAQQSVFAVAARNTVIQPRQKLFLDAKVELHAIDIPEMAQRNVSAMLEPEGRGVAMLSFGDDGGLLTVSYRGELYLSRRFDVTLAQLLEPDHERKHQTFDKITLELQRSLDHFERQYSFISIAKLVLGPSAVSGLDEYLSSNLYTPVETLDLAALFDLSRTPELADKAQQQRFFLAIGAALREGEGA</sequence>
<dbReference type="OrthoDB" id="5296002at2"/>
<keyword evidence="2" id="KW-1185">Reference proteome</keyword>
<evidence type="ECO:0000313" key="2">
    <source>
        <dbReference type="Proteomes" id="UP000245820"/>
    </source>
</evidence>
<organism evidence="1 2">
    <name type="scientific">Massilia oculi</name>
    <dbReference type="NCBI Taxonomy" id="945844"/>
    <lineage>
        <taxon>Bacteria</taxon>
        <taxon>Pseudomonadati</taxon>
        <taxon>Pseudomonadota</taxon>
        <taxon>Betaproteobacteria</taxon>
        <taxon>Burkholderiales</taxon>
        <taxon>Oxalobacteraceae</taxon>
        <taxon>Telluria group</taxon>
        <taxon>Massilia</taxon>
    </lineage>
</organism>
<dbReference type="SUPFAM" id="SSF53067">
    <property type="entry name" value="Actin-like ATPase domain"/>
    <property type="match status" value="1"/>
</dbReference>
<accession>A0A2S2DDD6</accession>
<proteinExistence type="predicted"/>
<name>A0A2S2DDD6_9BURK</name>
<dbReference type="PANTHER" id="PTHR32432">
    <property type="entry name" value="CELL DIVISION PROTEIN FTSA-RELATED"/>
    <property type="match status" value="1"/>
</dbReference>
<gene>
    <name evidence="1" type="ORF">DIR46_02045</name>
</gene>
<dbReference type="KEGG" id="mtim:DIR46_02045"/>